<dbReference type="EMBL" id="AP021889">
    <property type="protein sequence ID" value="BBP46300.1"/>
    <property type="molecule type" value="Genomic_DNA"/>
</dbReference>
<protein>
    <submittedName>
        <fullName evidence="2">Uncharacterized protein</fullName>
    </submittedName>
</protein>
<name>A0A6F8PWF2_9GAMM</name>
<proteinExistence type="predicted"/>
<dbReference type="RefSeq" id="WP_173272785.1">
    <property type="nucleotide sequence ID" value="NZ_AP021889.1"/>
</dbReference>
<keyword evidence="1" id="KW-0472">Membrane</keyword>
<dbReference type="AlphaFoldDB" id="A0A6F8PWF2"/>
<evidence type="ECO:0000313" key="2">
    <source>
        <dbReference type="EMBL" id="BBP46300.1"/>
    </source>
</evidence>
<organism evidence="2 3">
    <name type="scientific">Thiosulfatimonas sediminis</name>
    <dbReference type="NCBI Taxonomy" id="2675054"/>
    <lineage>
        <taxon>Bacteria</taxon>
        <taxon>Pseudomonadati</taxon>
        <taxon>Pseudomonadota</taxon>
        <taxon>Gammaproteobacteria</taxon>
        <taxon>Thiotrichales</taxon>
        <taxon>Piscirickettsiaceae</taxon>
        <taxon>Thiosulfatimonas</taxon>
    </lineage>
</organism>
<keyword evidence="3" id="KW-1185">Reference proteome</keyword>
<sequence length="63" mass="6987">MNENQAKYIAETAKLIAIAQFGYFGYKSLETPDHALFYVSCGVFIMLTIIGTVVLGLVKKEVK</sequence>
<keyword evidence="1" id="KW-1133">Transmembrane helix</keyword>
<dbReference type="Proteomes" id="UP000501726">
    <property type="component" value="Chromosome"/>
</dbReference>
<accession>A0A6F8PWF2</accession>
<feature type="transmembrane region" description="Helical" evidence="1">
    <location>
        <begin position="35"/>
        <end position="58"/>
    </location>
</feature>
<reference evidence="3" key="1">
    <citation type="submission" date="2019-11" db="EMBL/GenBank/DDBJ databases">
        <title>Isolation and characterization of two novel species in the genus Thiomicrorhabdus.</title>
        <authorList>
            <person name="Mochizuki J."/>
            <person name="Kojima H."/>
            <person name="Fukui M."/>
        </authorList>
    </citation>
    <scope>NUCLEOTIDE SEQUENCE [LARGE SCALE GENOMIC DNA]</scope>
    <source>
        <strain evidence="3">aks77</strain>
    </source>
</reference>
<gene>
    <name evidence="2" type="ORF">THMIRHAS_16730</name>
</gene>
<evidence type="ECO:0000313" key="3">
    <source>
        <dbReference type="Proteomes" id="UP000501726"/>
    </source>
</evidence>
<keyword evidence="1" id="KW-0812">Transmembrane</keyword>
<dbReference type="KEGG" id="tse:THMIRHAS_16730"/>
<evidence type="ECO:0000256" key="1">
    <source>
        <dbReference type="SAM" id="Phobius"/>
    </source>
</evidence>